<gene>
    <name evidence="2" type="ORF">CYFA0S_03e04489g</name>
</gene>
<sequence>MSSVYEVVCVVICVWGMGELGKESFCIMFAFTRQHPSATGFSRPGLRLRDAPENGGSRGGTFPTRITEPTWWQVLASSSLTVCLRVFPSSLVTQGPFLSLIRAATSVPLKILPTTPYVPRSLLGQRGASGEAPIRATATALTLGPKYGTRHTSLPDPKSRFQKRCKIWGKRGTRQTRTADNGQRRKRVYIIPYSDSSQ</sequence>
<protein>
    <submittedName>
        <fullName evidence="2">CYFA0S03e04489g1_1</fullName>
    </submittedName>
</protein>
<dbReference type="EMBL" id="LK052888">
    <property type="protein sequence ID" value="CDR39535.1"/>
    <property type="molecule type" value="Genomic_DNA"/>
</dbReference>
<evidence type="ECO:0000313" key="2">
    <source>
        <dbReference type="EMBL" id="CDR39535.1"/>
    </source>
</evidence>
<feature type="region of interest" description="Disordered" evidence="1">
    <location>
        <begin position="42"/>
        <end position="63"/>
    </location>
</feature>
<reference evidence="2" key="1">
    <citation type="journal article" date="2014" name="Genome Announc.">
        <title>Genome sequence of the yeast Cyberlindnera fabianii (Hansenula fabianii).</title>
        <authorList>
            <person name="Freel K.C."/>
            <person name="Sarilar V."/>
            <person name="Neuveglise C."/>
            <person name="Devillers H."/>
            <person name="Friedrich A."/>
            <person name="Schacherer J."/>
        </authorList>
    </citation>
    <scope>NUCLEOTIDE SEQUENCE</scope>
    <source>
        <strain evidence="2">YJS4271</strain>
    </source>
</reference>
<organism evidence="2">
    <name type="scientific">Cyberlindnera fabianii</name>
    <name type="common">Yeast</name>
    <name type="synonym">Hansenula fabianii</name>
    <dbReference type="NCBI Taxonomy" id="36022"/>
    <lineage>
        <taxon>Eukaryota</taxon>
        <taxon>Fungi</taxon>
        <taxon>Dikarya</taxon>
        <taxon>Ascomycota</taxon>
        <taxon>Saccharomycotina</taxon>
        <taxon>Saccharomycetes</taxon>
        <taxon>Phaffomycetales</taxon>
        <taxon>Phaffomycetaceae</taxon>
        <taxon>Cyberlindnera</taxon>
    </lineage>
</organism>
<proteinExistence type="predicted"/>
<dbReference type="AlphaFoldDB" id="A0A061AQX1"/>
<name>A0A061AQX1_CYBFA</name>
<evidence type="ECO:0000256" key="1">
    <source>
        <dbReference type="SAM" id="MobiDB-lite"/>
    </source>
</evidence>
<accession>A0A061AQX1</accession>